<organism evidence="3 4">
    <name type="scientific">Fusarium oligoseptatum</name>
    <dbReference type="NCBI Taxonomy" id="2604345"/>
    <lineage>
        <taxon>Eukaryota</taxon>
        <taxon>Fungi</taxon>
        <taxon>Dikarya</taxon>
        <taxon>Ascomycota</taxon>
        <taxon>Pezizomycotina</taxon>
        <taxon>Sordariomycetes</taxon>
        <taxon>Hypocreomycetidae</taxon>
        <taxon>Hypocreales</taxon>
        <taxon>Nectriaceae</taxon>
        <taxon>Fusarium</taxon>
        <taxon>Fusarium solani species complex</taxon>
    </lineage>
</organism>
<evidence type="ECO:0000313" key="4">
    <source>
        <dbReference type="Proteomes" id="UP000287144"/>
    </source>
</evidence>
<keyword evidence="4" id="KW-1185">Reference proteome</keyword>
<dbReference type="Pfam" id="PF20516">
    <property type="entry name" value="PDDEXK_12"/>
    <property type="match status" value="1"/>
</dbReference>
<accession>A0A428TRG8</accession>
<feature type="region of interest" description="Disordered" evidence="1">
    <location>
        <begin position="11"/>
        <end position="61"/>
    </location>
</feature>
<dbReference type="InterPro" id="IPR046797">
    <property type="entry name" value="PDDEXK_12"/>
</dbReference>
<feature type="compositionally biased region" description="Polar residues" evidence="1">
    <location>
        <begin position="43"/>
        <end position="61"/>
    </location>
</feature>
<dbReference type="EMBL" id="NKCK01000058">
    <property type="protein sequence ID" value="RSM04612.1"/>
    <property type="molecule type" value="Genomic_DNA"/>
</dbReference>
<evidence type="ECO:0000256" key="1">
    <source>
        <dbReference type="SAM" id="MobiDB-lite"/>
    </source>
</evidence>
<name>A0A428TRG8_9HYPO</name>
<protein>
    <recommendedName>
        <fullName evidence="2">PD-(D/E)XK nuclease-like domain-containing protein</fullName>
    </recommendedName>
</protein>
<gene>
    <name evidence="3" type="ORF">CEP52_006714</name>
</gene>
<dbReference type="STRING" id="1325735.A0A428TRG8"/>
<reference evidence="3 4" key="1">
    <citation type="submission" date="2017-06" db="EMBL/GenBank/DDBJ databases">
        <title>Comparative genomic analysis of Ambrosia Fusariam Clade fungi.</title>
        <authorList>
            <person name="Stajich J.E."/>
            <person name="Carrillo J."/>
            <person name="Kijimoto T."/>
            <person name="Eskalen A."/>
            <person name="O'Donnell K."/>
            <person name="Kasson M."/>
        </authorList>
    </citation>
    <scope>NUCLEOTIDE SEQUENCE [LARGE SCALE GENOMIC DNA]</scope>
    <source>
        <strain evidence="3 4">NRRL62579</strain>
    </source>
</reference>
<proteinExistence type="predicted"/>
<sequence length="346" mass="39135">MPDNPTIRLWLDHVSDGPPESNVAIVPSEATSRAMHNPPSRPSLESSEVSEATTPKSMSESSIFWGEMRRIPADDAGLEYQELNVDAPPPVAANLIRLLGDIGKGIGILPHEYKKGITNSVQQQNWNLNPWKEAFLEEGDGSNASLPGSVPTWEDMFALGIRARDCTVEGHDGTSWKIEVRYELLEKIFRSLGENSLDFMSCTTARPDRTYLPRPWVTKLVDFCIFDNTDANSQARRDFRERTPGRSVNHTDYRPLHNRPIILSIETWRPEKTLDMKNLSMGVWHATQWSFLRTAVAQNFTEADRETASKLAYKQLRKLGFVPGVVVHGHRWLFVFFDTGILDVNC</sequence>
<evidence type="ECO:0000259" key="2">
    <source>
        <dbReference type="Pfam" id="PF20516"/>
    </source>
</evidence>
<feature type="domain" description="PD-(D/E)XK nuclease-like" evidence="2">
    <location>
        <begin position="123"/>
        <end position="339"/>
    </location>
</feature>
<evidence type="ECO:0000313" key="3">
    <source>
        <dbReference type="EMBL" id="RSM04612.1"/>
    </source>
</evidence>
<dbReference type="AlphaFoldDB" id="A0A428TRG8"/>
<comment type="caution">
    <text evidence="3">The sequence shown here is derived from an EMBL/GenBank/DDBJ whole genome shotgun (WGS) entry which is preliminary data.</text>
</comment>
<dbReference type="Proteomes" id="UP000287144">
    <property type="component" value="Unassembled WGS sequence"/>
</dbReference>